<proteinExistence type="predicted"/>
<protein>
    <recommendedName>
        <fullName evidence="3">Aminotransferase-like plant mobile domain-containing protein</fullName>
    </recommendedName>
</protein>
<sequence>MGFTLKHTGMKGVRVKHTTFMKRYIFIQKGQVTKSDVEDVLIKSVTGDTKESRKDCTRLVCLYFYNSVLFSNTATHVSWTIVKLCEDLDQINGYNWATATFDCLLSSLQKLVNPNSVNSCVVALLCLIINMVLKHFWACGKTRLCNKIAGRKNISPSFLTWSMIYFHEKLIQIDLSTMKPHVNHAMVFDTHANDENVLIEKYKYVDDENVLIEKDDTHEINVNKDDTNPQSAFSPIVRPLVIATNGMNDSAIEKSTPHLRMSEMDVRCEMAEIIVHLLMELLMIAAMV</sequence>
<dbReference type="STRING" id="3750.A0A498KBF5"/>
<accession>A0A498KBF5</accession>
<organism evidence="1 2">
    <name type="scientific">Malus domestica</name>
    <name type="common">Apple</name>
    <name type="synonym">Pyrus malus</name>
    <dbReference type="NCBI Taxonomy" id="3750"/>
    <lineage>
        <taxon>Eukaryota</taxon>
        <taxon>Viridiplantae</taxon>
        <taxon>Streptophyta</taxon>
        <taxon>Embryophyta</taxon>
        <taxon>Tracheophyta</taxon>
        <taxon>Spermatophyta</taxon>
        <taxon>Magnoliopsida</taxon>
        <taxon>eudicotyledons</taxon>
        <taxon>Gunneridae</taxon>
        <taxon>Pentapetalae</taxon>
        <taxon>rosids</taxon>
        <taxon>fabids</taxon>
        <taxon>Rosales</taxon>
        <taxon>Rosaceae</taxon>
        <taxon>Amygdaloideae</taxon>
        <taxon>Maleae</taxon>
        <taxon>Malus</taxon>
    </lineage>
</organism>
<dbReference type="AlphaFoldDB" id="A0A498KBF5"/>
<reference evidence="1 2" key="1">
    <citation type="submission" date="2018-10" db="EMBL/GenBank/DDBJ databases">
        <title>A high-quality apple genome assembly.</title>
        <authorList>
            <person name="Hu J."/>
        </authorList>
    </citation>
    <scope>NUCLEOTIDE SEQUENCE [LARGE SCALE GENOMIC DNA]</scope>
    <source>
        <strain evidence="2">cv. HFTH1</strain>
        <tissue evidence="1">Young leaf</tissue>
    </source>
</reference>
<evidence type="ECO:0000313" key="1">
    <source>
        <dbReference type="EMBL" id="RXI04848.1"/>
    </source>
</evidence>
<name>A0A498KBF5_MALDO</name>
<comment type="caution">
    <text evidence="1">The sequence shown here is derived from an EMBL/GenBank/DDBJ whole genome shotgun (WGS) entry which is preliminary data.</text>
</comment>
<dbReference type="Proteomes" id="UP000290289">
    <property type="component" value="Chromosome 3"/>
</dbReference>
<evidence type="ECO:0000313" key="2">
    <source>
        <dbReference type="Proteomes" id="UP000290289"/>
    </source>
</evidence>
<gene>
    <name evidence="1" type="ORF">DVH24_039122</name>
</gene>
<keyword evidence="2" id="KW-1185">Reference proteome</keyword>
<evidence type="ECO:0008006" key="3">
    <source>
        <dbReference type="Google" id="ProtNLM"/>
    </source>
</evidence>
<dbReference type="EMBL" id="RDQH01000329">
    <property type="protein sequence ID" value="RXI04848.1"/>
    <property type="molecule type" value="Genomic_DNA"/>
</dbReference>